<proteinExistence type="predicted"/>
<name>A0A8J5RT47_ZIZPA</name>
<keyword evidence="4" id="KW-1185">Reference proteome</keyword>
<feature type="region of interest" description="Disordered" evidence="1">
    <location>
        <begin position="189"/>
        <end position="226"/>
    </location>
</feature>
<organism evidence="3 4">
    <name type="scientific">Zizania palustris</name>
    <name type="common">Northern wild rice</name>
    <dbReference type="NCBI Taxonomy" id="103762"/>
    <lineage>
        <taxon>Eukaryota</taxon>
        <taxon>Viridiplantae</taxon>
        <taxon>Streptophyta</taxon>
        <taxon>Embryophyta</taxon>
        <taxon>Tracheophyta</taxon>
        <taxon>Spermatophyta</taxon>
        <taxon>Magnoliopsida</taxon>
        <taxon>Liliopsida</taxon>
        <taxon>Poales</taxon>
        <taxon>Poaceae</taxon>
        <taxon>BOP clade</taxon>
        <taxon>Oryzoideae</taxon>
        <taxon>Oryzeae</taxon>
        <taxon>Zizaniinae</taxon>
        <taxon>Zizania</taxon>
    </lineage>
</organism>
<accession>A0A8J5RT47</accession>
<dbReference type="EMBL" id="JAAALK010000287">
    <property type="protein sequence ID" value="KAG8060176.1"/>
    <property type="molecule type" value="Genomic_DNA"/>
</dbReference>
<gene>
    <name evidence="3" type="ORF">GUJ93_ZPchr0002g23123</name>
</gene>
<dbReference type="AlphaFoldDB" id="A0A8J5RT47"/>
<reference evidence="3" key="1">
    <citation type="journal article" date="2021" name="bioRxiv">
        <title>Whole Genome Assembly and Annotation of Northern Wild Rice, Zizania palustris L., Supports a Whole Genome Duplication in the Zizania Genus.</title>
        <authorList>
            <person name="Haas M."/>
            <person name="Kono T."/>
            <person name="Macchietto M."/>
            <person name="Millas R."/>
            <person name="McGilp L."/>
            <person name="Shao M."/>
            <person name="Duquette J."/>
            <person name="Hirsch C.N."/>
            <person name="Kimball J."/>
        </authorList>
    </citation>
    <scope>NUCLEOTIDE SEQUENCE</scope>
    <source>
        <tissue evidence="3">Fresh leaf tissue</tissue>
    </source>
</reference>
<reference evidence="3" key="2">
    <citation type="submission" date="2021-02" db="EMBL/GenBank/DDBJ databases">
        <authorList>
            <person name="Kimball J.A."/>
            <person name="Haas M.W."/>
            <person name="Macchietto M."/>
            <person name="Kono T."/>
            <person name="Duquette J."/>
            <person name="Shao M."/>
        </authorList>
    </citation>
    <scope>NUCLEOTIDE SEQUENCE</scope>
    <source>
        <tissue evidence="3">Fresh leaf tissue</tissue>
    </source>
</reference>
<evidence type="ECO:0000313" key="4">
    <source>
        <dbReference type="Proteomes" id="UP000729402"/>
    </source>
</evidence>
<evidence type="ECO:0000259" key="2">
    <source>
        <dbReference type="Pfam" id="PF01138"/>
    </source>
</evidence>
<evidence type="ECO:0000256" key="1">
    <source>
        <dbReference type="SAM" id="MobiDB-lite"/>
    </source>
</evidence>
<evidence type="ECO:0000313" key="3">
    <source>
        <dbReference type="EMBL" id="KAG8060176.1"/>
    </source>
</evidence>
<dbReference type="Pfam" id="PF01138">
    <property type="entry name" value="RNase_PH"/>
    <property type="match status" value="1"/>
</dbReference>
<feature type="region of interest" description="Disordered" evidence="1">
    <location>
        <begin position="252"/>
        <end position="275"/>
    </location>
</feature>
<dbReference type="InterPro" id="IPR001247">
    <property type="entry name" value="ExoRNase_PH_dom1"/>
</dbReference>
<feature type="domain" description="Exoribonuclease phosphorolytic" evidence="2">
    <location>
        <begin position="80"/>
        <end position="118"/>
    </location>
</feature>
<sequence>MPCRGWKCGCLPRLEKEGMGWWCDYSSMARNHRACSSQRCLTVIIWHAVVEMATISTTEKPLLVSTIKGNKVERPLLILQMRQPKGEIGIIAKEDGSVLFEMGNTRVITVVYGPQEVSHLSEILILCIKGKQFEADKKQGDMSITDYCRRLKTLADALRDVATASNTTTDPSISAIWDDEDVVRPQLRAIRAPNRDDGPVVASPSEASPPSAGPEQTGTPAGSEQAGVFPHQARAPTPQGRQAATFPHQAGAHFTGSAQSRPPAGMSPGPSIRSSRLDLDATSLQPVAGGDSHQVLNSSGPHRWLAHNRMIPVELSLFTR</sequence>
<dbReference type="Proteomes" id="UP000729402">
    <property type="component" value="Unassembled WGS sequence"/>
</dbReference>
<comment type="caution">
    <text evidence="3">The sequence shown here is derived from an EMBL/GenBank/DDBJ whole genome shotgun (WGS) entry which is preliminary data.</text>
</comment>
<dbReference type="OrthoDB" id="27298at2759"/>
<feature type="compositionally biased region" description="Low complexity" evidence="1">
    <location>
        <begin position="199"/>
        <end position="215"/>
    </location>
</feature>
<protein>
    <recommendedName>
        <fullName evidence="2">Exoribonuclease phosphorolytic domain-containing protein</fullName>
    </recommendedName>
</protein>